<organism evidence="3 7">
    <name type="scientific">Staphylococcus pseudintermedius</name>
    <dbReference type="NCBI Taxonomy" id="283734"/>
    <lineage>
        <taxon>Bacteria</taxon>
        <taxon>Bacillati</taxon>
        <taxon>Bacillota</taxon>
        <taxon>Bacilli</taxon>
        <taxon>Bacillales</taxon>
        <taxon>Staphylococcaceae</taxon>
        <taxon>Staphylococcus</taxon>
        <taxon>Staphylococcus intermedius group</taxon>
    </lineage>
</organism>
<keyword evidence="2" id="KW-1133">Transmembrane helix</keyword>
<evidence type="ECO:0000313" key="8">
    <source>
        <dbReference type="Proteomes" id="UP000256409"/>
    </source>
</evidence>
<keyword evidence="2" id="KW-0472">Membrane</keyword>
<dbReference type="EMBL" id="QEIT01000011">
    <property type="protein sequence ID" value="PWZ76571.1"/>
    <property type="molecule type" value="Genomic_DNA"/>
</dbReference>
<evidence type="ECO:0000313" key="3">
    <source>
        <dbReference type="EMBL" id="PWZ76571.1"/>
    </source>
</evidence>
<reference evidence="5" key="2">
    <citation type="journal article" date="2018" name="Vet. Microbiol.">
        <title>Methicillin-resistant staphylococci amongst veterinary personnel, personnel-owned pets, patients and the hospital environment of two small animal veterinary hospitals.</title>
        <authorList>
            <person name="Worthing K.A."/>
            <person name="Brown J."/>
            <person name="Gerber L."/>
            <person name="Abraham S."/>
            <person name="Trott D."/>
            <person name="Norris J.M."/>
        </authorList>
    </citation>
    <scope>NUCLEOTIDE SEQUENCE</scope>
    <source>
        <strain evidence="5">ST496-2</strain>
    </source>
</reference>
<reference evidence="6 7" key="1">
    <citation type="journal article" date="2018" name="Vet. Microbiol.">
        <title>Clonal diversity and geographic distribution of methicillin-resistant Staphylococcus pseudintermedius from Australian animals: Discovery of novel sequence types.</title>
        <authorList>
            <person name="Worthing K.A."/>
            <person name="Abraham S."/>
            <person name="Coombs G.W."/>
            <person name="Pang S."/>
            <person name="Saputra S."/>
            <person name="Jordan D."/>
            <person name="Trott D.J."/>
            <person name="Norris J.M."/>
        </authorList>
    </citation>
    <scope>NUCLEOTIDE SEQUENCE [LARGE SCALE GENOMIC DNA]</scope>
    <source>
        <strain evidence="3 7">ST525 1</strain>
        <strain evidence="4 6">ST71 3</strain>
    </source>
</reference>
<reference evidence="8" key="3">
    <citation type="journal article" date="2018" name="Vet. Microbiol.">
        <title>Molecular epidemiology of methicillin-resistant staphylococci amongst veterinary personnel, personnel-owned pets, patients and the hospital environment of two companion animal veterinary hospitals.</title>
        <authorList>
            <person name="Worthing K.A."/>
            <person name="Brown J."/>
            <person name="Gerber L."/>
            <person name="Abraham S."/>
            <person name="Trott D."/>
            <person name="Norris J.M."/>
        </authorList>
    </citation>
    <scope>NUCLEOTIDE SEQUENCE [LARGE SCALE GENOMIC DNA]</scope>
    <source>
        <strain evidence="8">ST496-2</strain>
    </source>
</reference>
<dbReference type="Proteomes" id="UP000246351">
    <property type="component" value="Unassembled WGS sequence"/>
</dbReference>
<feature type="transmembrane region" description="Helical" evidence="2">
    <location>
        <begin position="33"/>
        <end position="56"/>
    </location>
</feature>
<dbReference type="EMBL" id="QQPC01000039">
    <property type="protein sequence ID" value="REA81647.1"/>
    <property type="molecule type" value="Genomic_DNA"/>
</dbReference>
<dbReference type="AlphaFoldDB" id="A0A166RR31"/>
<feature type="transmembrane region" description="Helical" evidence="2">
    <location>
        <begin position="94"/>
        <end position="114"/>
    </location>
</feature>
<feature type="transmembrane region" description="Helical" evidence="2">
    <location>
        <begin position="62"/>
        <end position="82"/>
    </location>
</feature>
<dbReference type="PANTHER" id="PTHR34980:SF2">
    <property type="entry name" value="INNER MEMBRANE PROTEIN YHAH-RELATED"/>
    <property type="match status" value="1"/>
</dbReference>
<keyword evidence="2" id="KW-0812">Transmembrane</keyword>
<dbReference type="Proteomes" id="UP000256409">
    <property type="component" value="Unassembled WGS sequence"/>
</dbReference>
<evidence type="ECO:0000256" key="2">
    <source>
        <dbReference type="SAM" id="Phobius"/>
    </source>
</evidence>
<comment type="caution">
    <text evidence="3">The sequence shown here is derived from an EMBL/GenBank/DDBJ whole genome shotgun (WGS) entry which is preliminary data.</text>
</comment>
<dbReference type="EMBL" id="QEIV01000997">
    <property type="protein sequence ID" value="PWZ98008.1"/>
    <property type="molecule type" value="Genomic_DNA"/>
</dbReference>
<dbReference type="OrthoDB" id="9812349at2"/>
<dbReference type="RefSeq" id="WP_015729567.1">
    <property type="nucleotide sequence ID" value="NZ_AP019372.1"/>
</dbReference>
<feature type="transmembrane region" description="Helical" evidence="2">
    <location>
        <begin position="145"/>
        <end position="167"/>
    </location>
</feature>
<evidence type="ECO:0000313" key="4">
    <source>
        <dbReference type="EMBL" id="PWZ98008.1"/>
    </source>
</evidence>
<protein>
    <submittedName>
        <fullName evidence="3">DUF805 domain-containing protein</fullName>
    </submittedName>
</protein>
<evidence type="ECO:0000313" key="7">
    <source>
        <dbReference type="Proteomes" id="UP000246800"/>
    </source>
</evidence>
<dbReference type="eggNOG" id="COG3152">
    <property type="taxonomic scope" value="Bacteria"/>
</dbReference>
<proteinExistence type="predicted"/>
<dbReference type="Pfam" id="PF05656">
    <property type="entry name" value="DUF805"/>
    <property type="match status" value="1"/>
</dbReference>
<evidence type="ECO:0000313" key="6">
    <source>
        <dbReference type="Proteomes" id="UP000246351"/>
    </source>
</evidence>
<dbReference type="PANTHER" id="PTHR34980">
    <property type="entry name" value="INNER MEMBRANE PROTEIN-RELATED-RELATED"/>
    <property type="match status" value="1"/>
</dbReference>
<name>A0A166RR31_STAPS</name>
<accession>A0A166RR31</accession>
<dbReference type="Proteomes" id="UP000246800">
    <property type="component" value="Unassembled WGS sequence"/>
</dbReference>
<feature type="region of interest" description="Disordered" evidence="1">
    <location>
        <begin position="198"/>
        <end position="228"/>
    </location>
</feature>
<gene>
    <name evidence="3" type="ORF">DD902_02380</name>
    <name evidence="4" type="ORF">DD924_10515</name>
    <name evidence="5" type="ORF">DV961_07080</name>
</gene>
<sequence>MNLETPKVGFVEAFKLYWTNYVNFKGRSRRSEYWWVMLWHLIITIPALFLGVVLMFIPVLGWIVAVILFLAIGLYGLATIIPNLALTVRRFHDVGFSMLIPILSFIVGIIYNIASAFTQKETLYQNTSTGTDVSIISEFAFLPNWIAYTLMAISIILSLVTFIVCLLDSKEQDNQYGPSPKYGRQYVGDDRNLGSMAYQQSHRNDTMTRQGEPRDIEETEKKDDPYLY</sequence>
<evidence type="ECO:0000256" key="1">
    <source>
        <dbReference type="SAM" id="MobiDB-lite"/>
    </source>
</evidence>
<dbReference type="GO" id="GO:0005886">
    <property type="term" value="C:plasma membrane"/>
    <property type="evidence" value="ECO:0007669"/>
    <property type="project" value="TreeGrafter"/>
</dbReference>
<dbReference type="STRING" id="937773.SPSINT_2005"/>
<feature type="compositionally biased region" description="Basic and acidic residues" evidence="1">
    <location>
        <begin position="202"/>
        <end position="228"/>
    </location>
</feature>
<evidence type="ECO:0000313" key="5">
    <source>
        <dbReference type="EMBL" id="REA81647.1"/>
    </source>
</evidence>
<dbReference type="InterPro" id="IPR008523">
    <property type="entry name" value="DUF805"/>
</dbReference>